<keyword evidence="1" id="KW-0812">Transmembrane</keyword>
<name>A0A2P2PGS8_RHIMU</name>
<keyword evidence="1" id="KW-0472">Membrane</keyword>
<keyword evidence="1" id="KW-1133">Transmembrane helix</keyword>
<accession>A0A2P2PGS8</accession>
<evidence type="ECO:0000313" key="2">
    <source>
        <dbReference type="EMBL" id="MBX53892.1"/>
    </source>
</evidence>
<dbReference type="EMBL" id="GGEC01073408">
    <property type="protein sequence ID" value="MBX53892.1"/>
    <property type="molecule type" value="Transcribed_RNA"/>
</dbReference>
<organism evidence="2">
    <name type="scientific">Rhizophora mucronata</name>
    <name type="common">Asiatic mangrove</name>
    <dbReference type="NCBI Taxonomy" id="61149"/>
    <lineage>
        <taxon>Eukaryota</taxon>
        <taxon>Viridiplantae</taxon>
        <taxon>Streptophyta</taxon>
        <taxon>Embryophyta</taxon>
        <taxon>Tracheophyta</taxon>
        <taxon>Spermatophyta</taxon>
        <taxon>Magnoliopsida</taxon>
        <taxon>eudicotyledons</taxon>
        <taxon>Gunneridae</taxon>
        <taxon>Pentapetalae</taxon>
        <taxon>rosids</taxon>
        <taxon>fabids</taxon>
        <taxon>Malpighiales</taxon>
        <taxon>Rhizophoraceae</taxon>
        <taxon>Rhizophora</taxon>
    </lineage>
</organism>
<feature type="transmembrane region" description="Helical" evidence="1">
    <location>
        <begin position="6"/>
        <end position="23"/>
    </location>
</feature>
<sequence length="26" mass="3034">MSCVNILLVYMVTCYLAITFSRINQH</sequence>
<protein>
    <submittedName>
        <fullName evidence="2">Uncharacterized protein</fullName>
    </submittedName>
</protein>
<proteinExistence type="predicted"/>
<evidence type="ECO:0000256" key="1">
    <source>
        <dbReference type="SAM" id="Phobius"/>
    </source>
</evidence>
<reference evidence="2" key="1">
    <citation type="submission" date="2018-02" db="EMBL/GenBank/DDBJ databases">
        <title>Rhizophora mucronata_Transcriptome.</title>
        <authorList>
            <person name="Meera S.P."/>
            <person name="Sreeshan A."/>
            <person name="Augustine A."/>
        </authorList>
    </citation>
    <scope>NUCLEOTIDE SEQUENCE</scope>
    <source>
        <tissue evidence="2">Leaf</tissue>
    </source>
</reference>
<dbReference type="AlphaFoldDB" id="A0A2P2PGS8"/>